<evidence type="ECO:0000256" key="5">
    <source>
        <dbReference type="ARBA" id="ARBA00023273"/>
    </source>
</evidence>
<dbReference type="AlphaFoldDB" id="A0A8J6DX85"/>
<reference evidence="7" key="1">
    <citation type="submission" date="2021-05" db="EMBL/GenBank/DDBJ databases">
        <title>A free-living protist that lacks canonical eukaryotic 1 DNA replication and segregation systems.</title>
        <authorList>
            <person name="Salas-Leiva D.E."/>
            <person name="Tromer E.C."/>
            <person name="Curtis B.A."/>
            <person name="Jerlstrom-Hultqvist J."/>
            <person name="Kolisko M."/>
            <person name="Yi Z."/>
            <person name="Salas-Leiva J.S."/>
            <person name="Gallot-Lavallee L."/>
            <person name="Kops G.J.P.L."/>
            <person name="Archibald J.M."/>
            <person name="Simpson A.G.B."/>
            <person name="Roger A.J."/>
        </authorList>
    </citation>
    <scope>NUCLEOTIDE SEQUENCE</scope>
    <source>
        <strain evidence="7">BICM</strain>
    </source>
</reference>
<dbReference type="PROSITE" id="PS51381">
    <property type="entry name" value="C2_B9"/>
    <property type="match status" value="1"/>
</dbReference>
<evidence type="ECO:0000256" key="3">
    <source>
        <dbReference type="ARBA" id="ARBA00022794"/>
    </source>
</evidence>
<dbReference type="Proteomes" id="UP000717585">
    <property type="component" value="Unassembled WGS sequence"/>
</dbReference>
<dbReference type="EMBL" id="JAHDYR010000069">
    <property type="protein sequence ID" value="KAG9389589.1"/>
    <property type="molecule type" value="Genomic_DNA"/>
</dbReference>
<dbReference type="OrthoDB" id="184109at2759"/>
<comment type="caution">
    <text evidence="7">The sequence shown here is derived from an EMBL/GenBank/DDBJ whole genome shotgun (WGS) entry which is preliminary data.</text>
</comment>
<keyword evidence="5" id="KW-0966">Cell projection</keyword>
<dbReference type="GO" id="GO:0036038">
    <property type="term" value="C:MKS complex"/>
    <property type="evidence" value="ECO:0007669"/>
    <property type="project" value="TreeGrafter"/>
</dbReference>
<dbReference type="Pfam" id="PF07162">
    <property type="entry name" value="B9-C2"/>
    <property type="match status" value="1"/>
</dbReference>
<sequence length="176" mass="19516">MAELFLIGQLKGGIGFSQPELSCKYSLVLGEAWKVVDGETEANTQVDEGLPGEMCTWSCPIDVHLTTESVNDWPKLVFEVWSRDRFGRNDLAGYGVCNIPYNVGNHQLKVHCWKPVGNALERLTELFVGGSVVLKRPEIILNSDDREDLVTRPTGVIELELNVLANGFEAVDGIER</sequence>
<keyword evidence="8" id="KW-1185">Reference proteome</keyword>
<comment type="subcellular location">
    <subcellularLocation>
        <location evidence="1">Cytoplasm</location>
        <location evidence="1">Cytoskeleton</location>
        <location evidence="1">Cilium basal body</location>
    </subcellularLocation>
</comment>
<dbReference type="PANTHER" id="PTHR12968:SF2">
    <property type="entry name" value="B9 DOMAIN-CONTAINING PROTEIN 2"/>
    <property type="match status" value="1"/>
</dbReference>
<dbReference type="GO" id="GO:0060271">
    <property type="term" value="P:cilium assembly"/>
    <property type="evidence" value="ECO:0007669"/>
    <property type="project" value="TreeGrafter"/>
</dbReference>
<evidence type="ECO:0000256" key="4">
    <source>
        <dbReference type="ARBA" id="ARBA00023212"/>
    </source>
</evidence>
<name>A0A8J6DX85_9EUKA</name>
<evidence type="ECO:0000256" key="1">
    <source>
        <dbReference type="ARBA" id="ARBA00004120"/>
    </source>
</evidence>
<evidence type="ECO:0000313" key="8">
    <source>
        <dbReference type="Proteomes" id="UP000717585"/>
    </source>
</evidence>
<dbReference type="PANTHER" id="PTHR12968">
    <property type="entry name" value="B9 DOMAIN-CONTAINING"/>
    <property type="match status" value="1"/>
</dbReference>
<dbReference type="InterPro" id="IPR010796">
    <property type="entry name" value="C2_B9-type_dom"/>
</dbReference>
<accession>A0A8J6DX85</accession>
<protein>
    <recommendedName>
        <fullName evidence="6">B9 domain-containing protein 2</fullName>
    </recommendedName>
</protein>
<keyword evidence="2" id="KW-0963">Cytoplasm</keyword>
<proteinExistence type="predicted"/>
<gene>
    <name evidence="7" type="ORF">J8273_8882</name>
</gene>
<evidence type="ECO:0000256" key="6">
    <source>
        <dbReference type="ARBA" id="ARBA00039272"/>
    </source>
</evidence>
<evidence type="ECO:0000313" key="7">
    <source>
        <dbReference type="EMBL" id="KAG9389589.1"/>
    </source>
</evidence>
<evidence type="ECO:0000256" key="2">
    <source>
        <dbReference type="ARBA" id="ARBA00022490"/>
    </source>
</evidence>
<keyword evidence="3" id="KW-0970">Cilium biogenesis/degradation</keyword>
<keyword evidence="4" id="KW-0206">Cytoskeleton</keyword>
<organism evidence="7 8">
    <name type="scientific">Carpediemonas membranifera</name>
    <dbReference type="NCBI Taxonomy" id="201153"/>
    <lineage>
        <taxon>Eukaryota</taxon>
        <taxon>Metamonada</taxon>
        <taxon>Carpediemonas-like organisms</taxon>
        <taxon>Carpediemonas</taxon>
    </lineage>
</organism>